<dbReference type="EMBL" id="LR746279">
    <property type="protein sequence ID" value="CAA7409514.1"/>
    <property type="molecule type" value="Genomic_DNA"/>
</dbReference>
<sequence length="441" mass="49710">MEGDLWEGGHGGGGGDDAEVMAGLSTVLVATIQEVKDRISHIEFIFCSQLFPRIRSRSRRLQKQISVEEDWRRKEASLLRQVEEFRLQKEKAEEETMRMAVSLEREKAEKAEMARILAKLESAERISETAIADVREECRQLQEKLQRQIDQKDLELSEETFRRKQLAKSWTKLEERYKHLKSQYRFLLRKAGLVAEISDGTDGERGSPISISNPPPIPQNSPSLLLDEYRANRLVPVDPKTIRDPRSTPVAPMAEEESGVLPARGGSIRSRRSTGSMEPARAAGPRSTRSPWVDTRGRREAGGVDPHDDFLDTPMEAVRGRRSGQSPGDEPSSHESEGEIKEMDAAAAAETSIQKPHGGVWGFFKYVEPVRKKAERENLKGVECRQCEKFYDAVLPGGRDGRSSAGDVRCEHHEGVSRHRYRHAPPMTPEGFWNIGFDSET</sequence>
<dbReference type="OrthoDB" id="5801062at2759"/>
<keyword evidence="2" id="KW-0227">DNA damage</keyword>
<protein>
    <recommendedName>
        <fullName evidence="6">DNA endonuclease activator Ctp1 C-terminal domain-containing protein</fullName>
    </recommendedName>
</protein>
<keyword evidence="4" id="KW-0175">Coiled coil</keyword>
<dbReference type="InterPro" id="IPR013882">
    <property type="entry name" value="Ctp1_C"/>
</dbReference>
<evidence type="ECO:0000256" key="4">
    <source>
        <dbReference type="SAM" id="Coils"/>
    </source>
</evidence>
<dbReference type="PANTHER" id="PTHR15107:SF0">
    <property type="entry name" value="DNA ENDONUCLEASE ACTIVATOR CTP1 C-TERMINAL DOMAIN-CONTAINING PROTEIN"/>
    <property type="match status" value="1"/>
</dbReference>
<proteinExistence type="predicted"/>
<keyword evidence="3" id="KW-0539">Nucleus</keyword>
<evidence type="ECO:0000313" key="8">
    <source>
        <dbReference type="Proteomes" id="UP000663760"/>
    </source>
</evidence>
<evidence type="ECO:0000256" key="1">
    <source>
        <dbReference type="ARBA" id="ARBA00004123"/>
    </source>
</evidence>
<feature type="region of interest" description="Disordered" evidence="5">
    <location>
        <begin position="239"/>
        <end position="353"/>
    </location>
</feature>
<dbReference type="Pfam" id="PF08573">
    <property type="entry name" value="SAE2"/>
    <property type="match status" value="1"/>
</dbReference>
<evidence type="ECO:0000313" key="7">
    <source>
        <dbReference type="EMBL" id="CAA7409514.1"/>
    </source>
</evidence>
<evidence type="ECO:0000256" key="5">
    <source>
        <dbReference type="SAM" id="MobiDB-lite"/>
    </source>
</evidence>
<feature type="region of interest" description="Disordered" evidence="5">
    <location>
        <begin position="414"/>
        <end position="441"/>
    </location>
</feature>
<feature type="compositionally biased region" description="Low complexity" evidence="5">
    <location>
        <begin position="264"/>
        <end position="276"/>
    </location>
</feature>
<evidence type="ECO:0000259" key="6">
    <source>
        <dbReference type="Pfam" id="PF08573"/>
    </source>
</evidence>
<organism evidence="7 8">
    <name type="scientific">Spirodela intermedia</name>
    <name type="common">Intermediate duckweed</name>
    <dbReference type="NCBI Taxonomy" id="51605"/>
    <lineage>
        <taxon>Eukaryota</taxon>
        <taxon>Viridiplantae</taxon>
        <taxon>Streptophyta</taxon>
        <taxon>Embryophyta</taxon>
        <taxon>Tracheophyta</taxon>
        <taxon>Spermatophyta</taxon>
        <taxon>Magnoliopsida</taxon>
        <taxon>Liliopsida</taxon>
        <taxon>Araceae</taxon>
        <taxon>Lemnoideae</taxon>
        <taxon>Spirodela</taxon>
    </lineage>
</organism>
<dbReference type="InterPro" id="IPR033316">
    <property type="entry name" value="RBBP8-like"/>
</dbReference>
<dbReference type="AlphaFoldDB" id="A0A7I8LJV8"/>
<dbReference type="Proteomes" id="UP000663760">
    <property type="component" value="Chromosome 16"/>
</dbReference>
<dbReference type="PANTHER" id="PTHR15107">
    <property type="entry name" value="RETINOBLASTOMA BINDING PROTEIN 8"/>
    <property type="match status" value="1"/>
</dbReference>
<evidence type="ECO:0000256" key="3">
    <source>
        <dbReference type="ARBA" id="ARBA00023242"/>
    </source>
</evidence>
<feature type="coiled-coil region" evidence="4">
    <location>
        <begin position="75"/>
        <end position="158"/>
    </location>
</feature>
<feature type="compositionally biased region" description="Basic and acidic residues" evidence="5">
    <location>
        <begin position="295"/>
        <end position="310"/>
    </location>
</feature>
<comment type="subcellular location">
    <subcellularLocation>
        <location evidence="1">Nucleus</location>
    </subcellularLocation>
</comment>
<feature type="domain" description="DNA endonuclease activator Ctp1 C-terminal" evidence="6">
    <location>
        <begin position="411"/>
        <end position="437"/>
    </location>
</feature>
<feature type="region of interest" description="Disordered" evidence="5">
    <location>
        <begin position="198"/>
        <end position="220"/>
    </location>
</feature>
<name>A0A7I8LJV8_SPIIN</name>
<reference evidence="7" key="1">
    <citation type="submission" date="2020-02" db="EMBL/GenBank/DDBJ databases">
        <authorList>
            <person name="Scholz U."/>
            <person name="Mascher M."/>
            <person name="Fiebig A."/>
        </authorList>
    </citation>
    <scope>NUCLEOTIDE SEQUENCE</scope>
</reference>
<dbReference type="GO" id="GO:0005634">
    <property type="term" value="C:nucleus"/>
    <property type="evidence" value="ECO:0007669"/>
    <property type="project" value="UniProtKB-SubCell"/>
</dbReference>
<keyword evidence="8" id="KW-1185">Reference proteome</keyword>
<gene>
    <name evidence="7" type="ORF">SI8410_16020192</name>
</gene>
<feature type="compositionally biased region" description="Basic and acidic residues" evidence="5">
    <location>
        <begin position="331"/>
        <end position="344"/>
    </location>
</feature>
<accession>A0A7I8LJV8</accession>
<evidence type="ECO:0000256" key="2">
    <source>
        <dbReference type="ARBA" id="ARBA00022763"/>
    </source>
</evidence>
<dbReference type="GO" id="GO:0003684">
    <property type="term" value="F:damaged DNA binding"/>
    <property type="evidence" value="ECO:0007669"/>
    <property type="project" value="TreeGrafter"/>
</dbReference>
<dbReference type="GO" id="GO:0010792">
    <property type="term" value="P:DNA double-strand break processing involved in repair via single-strand annealing"/>
    <property type="evidence" value="ECO:0007669"/>
    <property type="project" value="TreeGrafter"/>
</dbReference>